<name>A0ABR2YYZ5_9CHLO</name>
<protein>
    <recommendedName>
        <fullName evidence="3">Iron-binding zinc finger CDGSH type domain-containing protein</fullName>
    </recommendedName>
</protein>
<reference evidence="1 2" key="1">
    <citation type="journal article" date="2024" name="Nat. Commun.">
        <title>Phylogenomics reveals the evolutionary origins of lichenization in chlorophyte algae.</title>
        <authorList>
            <person name="Puginier C."/>
            <person name="Libourel C."/>
            <person name="Otte J."/>
            <person name="Skaloud P."/>
            <person name="Haon M."/>
            <person name="Grisel S."/>
            <person name="Petersen M."/>
            <person name="Berrin J.G."/>
            <person name="Delaux P.M."/>
            <person name="Dal Grande F."/>
            <person name="Keller J."/>
        </authorList>
    </citation>
    <scope>NUCLEOTIDE SEQUENCE [LARGE SCALE GENOMIC DNA]</scope>
    <source>
        <strain evidence="1 2">SAG 216-7</strain>
    </source>
</reference>
<dbReference type="Gene3D" id="3.40.5.90">
    <property type="entry name" value="CDGSH iron-sulfur domain, mitoNEET-type"/>
    <property type="match status" value="1"/>
</dbReference>
<keyword evidence="2" id="KW-1185">Reference proteome</keyword>
<dbReference type="InterPro" id="IPR042216">
    <property type="entry name" value="MitoNEET_CISD"/>
</dbReference>
<accession>A0ABR2YYZ5</accession>
<proteinExistence type="predicted"/>
<sequence>MFAQSNAVSSSALVCQQTRLPSRLVTHVKATYSGAPQSNIVGQTQEITCKQEAKCTCGKTRKPPNCDGSHAKKSRAAQSRAGAEILVHLSGQTSVAQAHFLE</sequence>
<dbReference type="Proteomes" id="UP001491310">
    <property type="component" value="Unassembled WGS sequence"/>
</dbReference>
<dbReference type="EMBL" id="JALJOT010000003">
    <property type="protein sequence ID" value="KAK9916656.1"/>
    <property type="molecule type" value="Genomic_DNA"/>
</dbReference>
<gene>
    <name evidence="1" type="ORF">WJX75_005425</name>
</gene>
<evidence type="ECO:0000313" key="2">
    <source>
        <dbReference type="Proteomes" id="UP001491310"/>
    </source>
</evidence>
<evidence type="ECO:0008006" key="3">
    <source>
        <dbReference type="Google" id="ProtNLM"/>
    </source>
</evidence>
<evidence type="ECO:0000313" key="1">
    <source>
        <dbReference type="EMBL" id="KAK9916656.1"/>
    </source>
</evidence>
<comment type="caution">
    <text evidence="1">The sequence shown here is derived from an EMBL/GenBank/DDBJ whole genome shotgun (WGS) entry which is preliminary data.</text>
</comment>
<organism evidence="1 2">
    <name type="scientific">Coccomyxa subellipsoidea</name>
    <dbReference type="NCBI Taxonomy" id="248742"/>
    <lineage>
        <taxon>Eukaryota</taxon>
        <taxon>Viridiplantae</taxon>
        <taxon>Chlorophyta</taxon>
        <taxon>core chlorophytes</taxon>
        <taxon>Trebouxiophyceae</taxon>
        <taxon>Trebouxiophyceae incertae sedis</taxon>
        <taxon>Coccomyxaceae</taxon>
        <taxon>Coccomyxa</taxon>
    </lineage>
</organism>